<gene>
    <name evidence="7" type="primary">ABSGL_03527.1 scaffold 4609</name>
</gene>
<comment type="cofactor">
    <cofactor evidence="5">
        <name>heme</name>
        <dbReference type="ChEBI" id="CHEBI:30413"/>
    </cofactor>
</comment>
<dbReference type="Proteomes" id="UP000078561">
    <property type="component" value="Unassembled WGS sequence"/>
</dbReference>
<dbReference type="SUPFAM" id="SSF48264">
    <property type="entry name" value="Cytochrome P450"/>
    <property type="match status" value="1"/>
</dbReference>
<evidence type="ECO:0000256" key="6">
    <source>
        <dbReference type="RuleBase" id="RU000461"/>
    </source>
</evidence>
<evidence type="ECO:0000256" key="1">
    <source>
        <dbReference type="ARBA" id="ARBA00010617"/>
    </source>
</evidence>
<feature type="binding site" description="axial binding residue" evidence="5">
    <location>
        <position position="320"/>
    </location>
    <ligand>
        <name>heme</name>
        <dbReference type="ChEBI" id="CHEBI:30413"/>
    </ligand>
    <ligandPart>
        <name>Fe</name>
        <dbReference type="ChEBI" id="CHEBI:18248"/>
    </ligandPart>
</feature>
<dbReference type="OrthoDB" id="1470350at2759"/>
<dbReference type="GO" id="GO:0005506">
    <property type="term" value="F:iron ion binding"/>
    <property type="evidence" value="ECO:0007669"/>
    <property type="project" value="InterPro"/>
</dbReference>
<evidence type="ECO:0000313" key="8">
    <source>
        <dbReference type="Proteomes" id="UP000078561"/>
    </source>
</evidence>
<dbReference type="PRINTS" id="PR00463">
    <property type="entry name" value="EP450I"/>
</dbReference>
<dbReference type="GO" id="GO:0020037">
    <property type="term" value="F:heme binding"/>
    <property type="evidence" value="ECO:0007669"/>
    <property type="project" value="InterPro"/>
</dbReference>
<dbReference type="InterPro" id="IPR017972">
    <property type="entry name" value="Cyt_P450_CS"/>
</dbReference>
<keyword evidence="3 6" id="KW-0560">Oxidoreductase</keyword>
<evidence type="ECO:0000256" key="5">
    <source>
        <dbReference type="PIRSR" id="PIRSR602401-1"/>
    </source>
</evidence>
<dbReference type="GO" id="GO:0006629">
    <property type="term" value="P:lipid metabolic process"/>
    <property type="evidence" value="ECO:0007669"/>
    <property type="project" value="UniProtKB-ARBA"/>
</dbReference>
<proteinExistence type="inferred from homology"/>
<evidence type="ECO:0000256" key="2">
    <source>
        <dbReference type="ARBA" id="ARBA00022723"/>
    </source>
</evidence>
<keyword evidence="6" id="KW-0503">Monooxygenase</keyword>
<organism evidence="7">
    <name type="scientific">Absidia glauca</name>
    <name type="common">Pin mould</name>
    <dbReference type="NCBI Taxonomy" id="4829"/>
    <lineage>
        <taxon>Eukaryota</taxon>
        <taxon>Fungi</taxon>
        <taxon>Fungi incertae sedis</taxon>
        <taxon>Mucoromycota</taxon>
        <taxon>Mucoromycotina</taxon>
        <taxon>Mucoromycetes</taxon>
        <taxon>Mucorales</taxon>
        <taxon>Cunninghamellaceae</taxon>
        <taxon>Absidia</taxon>
    </lineage>
</organism>
<dbReference type="GO" id="GO:0004497">
    <property type="term" value="F:monooxygenase activity"/>
    <property type="evidence" value="ECO:0007669"/>
    <property type="project" value="UniProtKB-KW"/>
</dbReference>
<keyword evidence="2 5" id="KW-0479">Metal-binding</keyword>
<keyword evidence="4 5" id="KW-0408">Iron</keyword>
<dbReference type="PRINTS" id="PR00385">
    <property type="entry name" value="P450"/>
</dbReference>
<dbReference type="InterPro" id="IPR002401">
    <property type="entry name" value="Cyt_P450_E_grp-I"/>
</dbReference>
<dbReference type="PANTHER" id="PTHR24296">
    <property type="entry name" value="CYTOCHROME P450"/>
    <property type="match status" value="1"/>
</dbReference>
<dbReference type="Pfam" id="PF00067">
    <property type="entry name" value="p450"/>
    <property type="match status" value="1"/>
</dbReference>
<reference evidence="7" key="1">
    <citation type="submission" date="2016-04" db="EMBL/GenBank/DDBJ databases">
        <authorList>
            <person name="Evans L.H."/>
            <person name="Alamgir A."/>
            <person name="Owens N."/>
            <person name="Weber N.D."/>
            <person name="Virtaneva K."/>
            <person name="Barbian K."/>
            <person name="Babar A."/>
            <person name="Rosenke K."/>
        </authorList>
    </citation>
    <scope>NUCLEOTIDE SEQUENCE [LARGE SCALE GENOMIC DNA]</scope>
    <source>
        <strain evidence="7">CBS 101.48</strain>
    </source>
</reference>
<dbReference type="PROSITE" id="PS00086">
    <property type="entry name" value="CYTOCHROME_P450"/>
    <property type="match status" value="1"/>
</dbReference>
<evidence type="ECO:0000256" key="4">
    <source>
        <dbReference type="ARBA" id="ARBA00023004"/>
    </source>
</evidence>
<dbReference type="STRING" id="4829.A0A168M5T0"/>
<sequence>MSFLDNFENYAKGPKFNEATKEILGHGIFNANGEQWKWQRKAASLIFNVKNFRDHFTELGFGVNIKALSHTEKVPFAASFDELQRHSFEKFIDPFVNVKRHLKKVFKPWETTPEQHLQIVDDFATSVIDGRRAQLARGEEHKDLLSRFMNARNEHGEPLNDRELRDTIMNFIIAGRDTTAQALSWTFYCLAQHPRVEEIMVKEIKDNITNDLEHDSSALYEKIKDMTYTHAVFHEVLRLYPSVPGNQKYALNDDIWPDGTPIRKGDYISWSPYASARCEKIWGPDAKLFKPERWLDSDSGALRRENAGKWPAFHAGPRTCLGQNLATLEAIVALAMLLRRYKFSLIPGQNITYNVSLTLPMKEGLKVLIEKRL</sequence>
<accession>A0A168M5T0</accession>
<dbReference type="EMBL" id="LT552047">
    <property type="protein sequence ID" value="SAL98000.1"/>
    <property type="molecule type" value="Genomic_DNA"/>
</dbReference>
<name>A0A168M5T0_ABSGL</name>
<dbReference type="Gene3D" id="1.10.630.10">
    <property type="entry name" value="Cytochrome P450"/>
    <property type="match status" value="1"/>
</dbReference>
<protein>
    <recommendedName>
        <fullName evidence="9">Cytochrome P450</fullName>
    </recommendedName>
</protein>
<dbReference type="InterPro" id="IPR036396">
    <property type="entry name" value="Cyt_P450_sf"/>
</dbReference>
<dbReference type="InParanoid" id="A0A168M5T0"/>
<keyword evidence="8" id="KW-1185">Reference proteome</keyword>
<dbReference type="GO" id="GO:0016705">
    <property type="term" value="F:oxidoreductase activity, acting on paired donors, with incorporation or reduction of molecular oxygen"/>
    <property type="evidence" value="ECO:0007669"/>
    <property type="project" value="InterPro"/>
</dbReference>
<keyword evidence="5 6" id="KW-0349">Heme</keyword>
<dbReference type="OMA" id="GWLWRIK"/>
<dbReference type="InterPro" id="IPR001128">
    <property type="entry name" value="Cyt_P450"/>
</dbReference>
<dbReference type="AlphaFoldDB" id="A0A168M5T0"/>
<evidence type="ECO:0000313" key="7">
    <source>
        <dbReference type="EMBL" id="SAL98000.1"/>
    </source>
</evidence>
<evidence type="ECO:0008006" key="9">
    <source>
        <dbReference type="Google" id="ProtNLM"/>
    </source>
</evidence>
<comment type="similarity">
    <text evidence="1 6">Belongs to the cytochrome P450 family.</text>
</comment>
<evidence type="ECO:0000256" key="3">
    <source>
        <dbReference type="ARBA" id="ARBA00023002"/>
    </source>
</evidence>